<dbReference type="GO" id="GO:0016020">
    <property type="term" value="C:membrane"/>
    <property type="evidence" value="ECO:0007669"/>
    <property type="project" value="InterPro"/>
</dbReference>
<reference evidence="9" key="1">
    <citation type="submission" date="2017-05" db="EMBL/GenBank/DDBJ databases">
        <authorList>
            <person name="Sung H."/>
        </authorList>
    </citation>
    <scope>NUCLEOTIDE SEQUENCE [LARGE SCALE GENOMIC DNA]</scope>
    <source>
        <strain evidence="9">AMac2203</strain>
    </source>
</reference>
<feature type="chain" id="PRO_5013390421" description="Entericidin" evidence="7">
    <location>
        <begin position="20"/>
        <end position="48"/>
    </location>
</feature>
<feature type="signal peptide" evidence="7">
    <location>
        <begin position="1"/>
        <end position="19"/>
    </location>
</feature>
<comment type="similarity">
    <text evidence="1">Belongs to the EcnA/EcnB lipoprotein family.</text>
</comment>
<keyword evidence="4" id="KW-0472">Membrane</keyword>
<keyword evidence="9" id="KW-1185">Reference proteome</keyword>
<evidence type="ECO:0000256" key="4">
    <source>
        <dbReference type="ARBA" id="ARBA00023136"/>
    </source>
</evidence>
<evidence type="ECO:0000256" key="7">
    <source>
        <dbReference type="SAM" id="SignalP"/>
    </source>
</evidence>
<gene>
    <name evidence="8" type="ORF">CBP12_13215</name>
</gene>
<evidence type="ECO:0000313" key="9">
    <source>
        <dbReference type="Proteomes" id="UP000243793"/>
    </source>
</evidence>
<dbReference type="Proteomes" id="UP000243793">
    <property type="component" value="Chromosome"/>
</dbReference>
<sequence length="48" mass="4884">MKKLMAVLMVAGLVGGLAGCNTIAGAGKDVERGGEAVQDAAHDVQHRH</sequence>
<proteinExistence type="inferred from homology"/>
<dbReference type="PROSITE" id="PS51257">
    <property type="entry name" value="PROKAR_LIPOPROTEIN"/>
    <property type="match status" value="1"/>
</dbReference>
<protein>
    <recommendedName>
        <fullName evidence="10">Entericidin</fullName>
    </recommendedName>
</protein>
<dbReference type="InterPro" id="IPR012556">
    <property type="entry name" value="Entericidin"/>
</dbReference>
<dbReference type="AlphaFoldDB" id="A0A1Y0D0V3"/>
<dbReference type="KEGG" id="ocm:CBP12_13215"/>
<keyword evidence="3 7" id="KW-0732">Signal</keyword>
<evidence type="ECO:0000256" key="2">
    <source>
        <dbReference type="ARBA" id="ARBA00022475"/>
    </source>
</evidence>
<dbReference type="GO" id="GO:0009636">
    <property type="term" value="P:response to toxic substance"/>
    <property type="evidence" value="ECO:0007669"/>
    <property type="project" value="InterPro"/>
</dbReference>
<evidence type="ECO:0000256" key="3">
    <source>
        <dbReference type="ARBA" id="ARBA00022729"/>
    </source>
</evidence>
<dbReference type="EMBL" id="CP021376">
    <property type="protein sequence ID" value="ART81209.1"/>
    <property type="molecule type" value="Genomic_DNA"/>
</dbReference>
<dbReference type="Pfam" id="PF08085">
    <property type="entry name" value="Entericidin"/>
    <property type="match status" value="1"/>
</dbReference>
<keyword evidence="5" id="KW-0564">Palmitate</keyword>
<keyword evidence="2" id="KW-1003">Cell membrane</keyword>
<keyword evidence="6" id="KW-0449">Lipoprotein</keyword>
<evidence type="ECO:0000313" key="8">
    <source>
        <dbReference type="EMBL" id="ART81209.1"/>
    </source>
</evidence>
<evidence type="ECO:0000256" key="1">
    <source>
        <dbReference type="ARBA" id="ARBA00010296"/>
    </source>
</evidence>
<evidence type="ECO:0000256" key="6">
    <source>
        <dbReference type="ARBA" id="ARBA00023288"/>
    </source>
</evidence>
<evidence type="ECO:0008006" key="10">
    <source>
        <dbReference type="Google" id="ProtNLM"/>
    </source>
</evidence>
<organism evidence="8 9">
    <name type="scientific">Oceanisphaera avium</name>
    <dbReference type="NCBI Taxonomy" id="1903694"/>
    <lineage>
        <taxon>Bacteria</taxon>
        <taxon>Pseudomonadati</taxon>
        <taxon>Pseudomonadota</taxon>
        <taxon>Gammaproteobacteria</taxon>
        <taxon>Aeromonadales</taxon>
        <taxon>Aeromonadaceae</taxon>
        <taxon>Oceanisphaera</taxon>
    </lineage>
</organism>
<evidence type="ECO:0000256" key="5">
    <source>
        <dbReference type="ARBA" id="ARBA00023139"/>
    </source>
</evidence>
<accession>A0A1Y0D0V3</accession>
<name>A0A1Y0D0V3_9GAMM</name>